<feature type="region of interest" description="Disordered" evidence="1">
    <location>
        <begin position="1"/>
        <end position="36"/>
    </location>
</feature>
<evidence type="ECO:0000256" key="1">
    <source>
        <dbReference type="SAM" id="MobiDB-lite"/>
    </source>
</evidence>
<sequence>MTTPEPAPKQKPPESDTSLEVATAPKSDPAEEQKQAEMRAAYILQQRRMQCGRGGCGDGLETF</sequence>
<feature type="compositionally biased region" description="Pro residues" evidence="1">
    <location>
        <begin position="1"/>
        <end position="10"/>
    </location>
</feature>
<protein>
    <submittedName>
        <fullName evidence="2">Uncharacterized protein</fullName>
    </submittedName>
</protein>
<keyword evidence="3" id="KW-1185">Reference proteome</keyword>
<dbReference type="RefSeq" id="WP_186776388.1">
    <property type="nucleotide sequence ID" value="NZ_SJPX01000004.1"/>
</dbReference>
<gene>
    <name evidence="2" type="ORF">Poly59_40510</name>
</gene>
<dbReference type="EMBL" id="SJPX01000004">
    <property type="protein sequence ID" value="TWU49436.1"/>
    <property type="molecule type" value="Genomic_DNA"/>
</dbReference>
<organism evidence="2 3">
    <name type="scientific">Rubripirellula reticaptiva</name>
    <dbReference type="NCBI Taxonomy" id="2528013"/>
    <lineage>
        <taxon>Bacteria</taxon>
        <taxon>Pseudomonadati</taxon>
        <taxon>Planctomycetota</taxon>
        <taxon>Planctomycetia</taxon>
        <taxon>Pirellulales</taxon>
        <taxon>Pirellulaceae</taxon>
        <taxon>Rubripirellula</taxon>
    </lineage>
</organism>
<name>A0A5C6EP94_9BACT</name>
<proteinExistence type="predicted"/>
<evidence type="ECO:0000313" key="3">
    <source>
        <dbReference type="Proteomes" id="UP000317977"/>
    </source>
</evidence>
<reference evidence="2 3" key="1">
    <citation type="submission" date="2019-02" db="EMBL/GenBank/DDBJ databases">
        <title>Deep-cultivation of Planctomycetes and their phenomic and genomic characterization uncovers novel biology.</title>
        <authorList>
            <person name="Wiegand S."/>
            <person name="Jogler M."/>
            <person name="Boedeker C."/>
            <person name="Pinto D."/>
            <person name="Vollmers J."/>
            <person name="Rivas-Marin E."/>
            <person name="Kohn T."/>
            <person name="Peeters S.H."/>
            <person name="Heuer A."/>
            <person name="Rast P."/>
            <person name="Oberbeckmann S."/>
            <person name="Bunk B."/>
            <person name="Jeske O."/>
            <person name="Meyerdierks A."/>
            <person name="Storesund J.E."/>
            <person name="Kallscheuer N."/>
            <person name="Luecker S."/>
            <person name="Lage O.M."/>
            <person name="Pohl T."/>
            <person name="Merkel B.J."/>
            <person name="Hornburger P."/>
            <person name="Mueller R.-W."/>
            <person name="Bruemmer F."/>
            <person name="Labrenz M."/>
            <person name="Spormann A.M."/>
            <person name="Op Den Camp H."/>
            <person name="Overmann J."/>
            <person name="Amann R."/>
            <person name="Jetten M.S.M."/>
            <person name="Mascher T."/>
            <person name="Medema M.H."/>
            <person name="Devos D.P."/>
            <person name="Kaster A.-K."/>
            <person name="Ovreas L."/>
            <person name="Rohde M."/>
            <person name="Galperin M.Y."/>
            <person name="Jogler C."/>
        </authorList>
    </citation>
    <scope>NUCLEOTIDE SEQUENCE [LARGE SCALE GENOMIC DNA]</scope>
    <source>
        <strain evidence="2 3">Poly59</strain>
    </source>
</reference>
<dbReference type="Proteomes" id="UP000317977">
    <property type="component" value="Unassembled WGS sequence"/>
</dbReference>
<comment type="caution">
    <text evidence="2">The sequence shown here is derived from an EMBL/GenBank/DDBJ whole genome shotgun (WGS) entry which is preliminary data.</text>
</comment>
<evidence type="ECO:0000313" key="2">
    <source>
        <dbReference type="EMBL" id="TWU49436.1"/>
    </source>
</evidence>
<dbReference type="AlphaFoldDB" id="A0A5C6EP94"/>
<accession>A0A5C6EP94</accession>